<protein>
    <recommendedName>
        <fullName evidence="5">MI domain-containing protein</fullName>
    </recommendedName>
</protein>
<dbReference type="Pfam" id="PF02854">
    <property type="entry name" value="MIF4G"/>
    <property type="match status" value="1"/>
</dbReference>
<feature type="region of interest" description="Disordered" evidence="4">
    <location>
        <begin position="116"/>
        <end position="153"/>
    </location>
</feature>
<evidence type="ECO:0000256" key="3">
    <source>
        <dbReference type="ARBA" id="ARBA00022917"/>
    </source>
</evidence>
<feature type="compositionally biased region" description="Gly residues" evidence="4">
    <location>
        <begin position="137"/>
        <end position="150"/>
    </location>
</feature>
<evidence type="ECO:0000256" key="2">
    <source>
        <dbReference type="ARBA" id="ARBA00022540"/>
    </source>
</evidence>
<proteinExistence type="inferred from homology"/>
<comment type="similarity">
    <text evidence="1">Belongs to the eukaryotic initiation factor 4G family.</text>
</comment>
<dbReference type="SMART" id="SM00543">
    <property type="entry name" value="MIF4G"/>
    <property type="match status" value="1"/>
</dbReference>
<evidence type="ECO:0000313" key="7">
    <source>
        <dbReference type="Proteomes" id="UP001255856"/>
    </source>
</evidence>
<dbReference type="EMBL" id="JASFZW010000012">
    <property type="protein sequence ID" value="KAK2075944.1"/>
    <property type="molecule type" value="Genomic_DNA"/>
</dbReference>
<accession>A0AAD9MG27</accession>
<dbReference type="AlphaFoldDB" id="A0AAD9MG27"/>
<keyword evidence="7" id="KW-1185">Reference proteome</keyword>
<dbReference type="PANTHER" id="PTHR23253:SF9">
    <property type="entry name" value="EUKARYOTIC TRANSLATION INITIATION FACTOR 4 GAMMA 2"/>
    <property type="match status" value="1"/>
</dbReference>
<evidence type="ECO:0000256" key="1">
    <source>
        <dbReference type="ARBA" id="ARBA00005775"/>
    </source>
</evidence>
<dbReference type="GO" id="GO:0016281">
    <property type="term" value="C:eukaryotic translation initiation factor 4F complex"/>
    <property type="evidence" value="ECO:0007669"/>
    <property type="project" value="TreeGrafter"/>
</dbReference>
<keyword evidence="2" id="KW-0396">Initiation factor</keyword>
<evidence type="ECO:0000313" key="6">
    <source>
        <dbReference type="EMBL" id="KAK2075944.1"/>
    </source>
</evidence>
<gene>
    <name evidence="6" type="ORF">QBZ16_001280</name>
</gene>
<comment type="caution">
    <text evidence="6">The sequence shown here is derived from an EMBL/GenBank/DDBJ whole genome shotgun (WGS) entry which is preliminary data.</text>
</comment>
<sequence length="715" mass="75532">MASSGADTISLRPLSLRPGGGKNPFAGFAKGAGVGLKLNALQVSSAPERRKPRDDVVKYTREFLMGFATTCTEASPELKRSAADILLDASDPMRAQQQQIIQRIAADTADDRDWRAHGAFTPAGAGGAPAGLAPGAPAGGAAPGSGGAGGADLKMQRASDLGRTAWHAGANVEGTAATLRTVKGILNKLTPEKFERLLSQFIPLISNYEVLQQTIRLLFEAAVQQPTFVAMYADLCRELDAVLPEFDEPDTGRTTSFRKMLANTCQEEYEGAGALRERALASPAGSAEREESERLAKQRLLGTIRLIAELFKKGQVNDRIMLLILADLLGGGAGHEPSIESVEAVCELLTTAGGTLERNDKARPRLDAAFSTLQALAANARAYPSRVRFLIRDVVELRAQRWVPRREAFTAKKLEDVRAEAAAELGLDVAIPGMDGNALGALGTLTALAPKRPEEVELFPAFRSDDAGWAAAAGRGGSAAPDGRFSAFLGDYVAVQSSGGADTTDATAGSAPRAPLDITPEHRESLAQSLFSDYLSTSNFQEALSAAQELAVPGFMRKLAEIGLLRAYDARAEQEWQSLVDLLLQLVGASQIASEDLEGALRALGPRLEDDAMDFKFAPRVLGRALGAGAASGALGLAALGEVAGEVESAEPRRELVAAALRALRDAAPEVPLKDKVAEAGMDLQELLAHDAEFDGDLPEPAQFLKEQGLEGILA</sequence>
<evidence type="ECO:0000256" key="4">
    <source>
        <dbReference type="SAM" id="MobiDB-lite"/>
    </source>
</evidence>
<dbReference type="GO" id="GO:0003729">
    <property type="term" value="F:mRNA binding"/>
    <property type="evidence" value="ECO:0007669"/>
    <property type="project" value="TreeGrafter"/>
</dbReference>
<reference evidence="6" key="1">
    <citation type="submission" date="2021-01" db="EMBL/GenBank/DDBJ databases">
        <authorList>
            <person name="Eckstrom K.M.E."/>
        </authorList>
    </citation>
    <scope>NUCLEOTIDE SEQUENCE</scope>
    <source>
        <strain evidence="6">UVCC 0001</strain>
    </source>
</reference>
<evidence type="ECO:0000259" key="5">
    <source>
        <dbReference type="PROSITE" id="PS51366"/>
    </source>
</evidence>
<dbReference type="GO" id="GO:0003743">
    <property type="term" value="F:translation initiation factor activity"/>
    <property type="evidence" value="ECO:0007669"/>
    <property type="project" value="UniProtKB-KW"/>
</dbReference>
<dbReference type="PROSITE" id="PS51366">
    <property type="entry name" value="MI"/>
    <property type="match status" value="1"/>
</dbReference>
<feature type="domain" description="MI" evidence="5">
    <location>
        <begin position="522"/>
        <end position="645"/>
    </location>
</feature>
<keyword evidence="3" id="KW-0648">Protein biosynthesis</keyword>
<dbReference type="InterPro" id="IPR003890">
    <property type="entry name" value="MIF4G-like_typ-3"/>
</dbReference>
<dbReference type="InterPro" id="IPR003891">
    <property type="entry name" value="Initiation_fac_eIF4g_MI"/>
</dbReference>
<dbReference type="Proteomes" id="UP001255856">
    <property type="component" value="Unassembled WGS sequence"/>
</dbReference>
<dbReference type="SUPFAM" id="SSF48371">
    <property type="entry name" value="ARM repeat"/>
    <property type="match status" value="2"/>
</dbReference>
<name>A0AAD9MG27_PROWI</name>
<dbReference type="Gene3D" id="1.25.40.180">
    <property type="match status" value="2"/>
</dbReference>
<dbReference type="InterPro" id="IPR016024">
    <property type="entry name" value="ARM-type_fold"/>
</dbReference>
<dbReference type="PANTHER" id="PTHR23253">
    <property type="entry name" value="EUKARYOTIC TRANSLATION INITIATION FACTOR 4 GAMMA"/>
    <property type="match status" value="1"/>
</dbReference>
<organism evidence="6 7">
    <name type="scientific">Prototheca wickerhamii</name>
    <dbReference type="NCBI Taxonomy" id="3111"/>
    <lineage>
        <taxon>Eukaryota</taxon>
        <taxon>Viridiplantae</taxon>
        <taxon>Chlorophyta</taxon>
        <taxon>core chlorophytes</taxon>
        <taxon>Trebouxiophyceae</taxon>
        <taxon>Chlorellales</taxon>
        <taxon>Chlorellaceae</taxon>
        <taxon>Prototheca</taxon>
    </lineage>
</organism>